<evidence type="ECO:0000313" key="22">
    <source>
        <dbReference type="Proteomes" id="UP001491552"/>
    </source>
</evidence>
<dbReference type="SUPFAM" id="SSF53623">
    <property type="entry name" value="MurD-like peptide ligases, catalytic domain"/>
    <property type="match status" value="1"/>
</dbReference>
<dbReference type="RefSeq" id="WP_349135286.1">
    <property type="nucleotide sequence ID" value="NZ_JBBMFF010000175.1"/>
</dbReference>
<dbReference type="Proteomes" id="UP001491552">
    <property type="component" value="Unassembled WGS sequence"/>
</dbReference>
<evidence type="ECO:0000256" key="13">
    <source>
        <dbReference type="ARBA" id="ARBA00023316"/>
    </source>
</evidence>
<dbReference type="GO" id="GO:0008764">
    <property type="term" value="F:UDP-N-acetylmuramoylalanine-D-glutamate ligase activity"/>
    <property type="evidence" value="ECO:0007669"/>
    <property type="project" value="UniProtKB-EC"/>
</dbReference>
<dbReference type="InterPro" id="IPR036565">
    <property type="entry name" value="Mur-like_cat_sf"/>
</dbReference>
<evidence type="ECO:0000256" key="17">
    <source>
        <dbReference type="HAMAP-Rule" id="MF_00639"/>
    </source>
</evidence>
<dbReference type="EC" id="6.3.2.9" evidence="5 17"/>
<evidence type="ECO:0000256" key="1">
    <source>
        <dbReference type="ARBA" id="ARBA00002734"/>
    </source>
</evidence>
<name>A0ABV1G5C8_9FIRM</name>
<evidence type="ECO:0000256" key="8">
    <source>
        <dbReference type="ARBA" id="ARBA00022598"/>
    </source>
</evidence>
<evidence type="ECO:0000259" key="20">
    <source>
        <dbReference type="Pfam" id="PF08245"/>
    </source>
</evidence>
<dbReference type="InterPro" id="IPR013221">
    <property type="entry name" value="Mur_ligase_cen"/>
</dbReference>
<keyword evidence="22" id="KW-1185">Reference proteome</keyword>
<dbReference type="Gene3D" id="3.90.190.20">
    <property type="entry name" value="Mur ligase, C-terminal domain"/>
    <property type="match status" value="1"/>
</dbReference>
<dbReference type="Pfam" id="PF08245">
    <property type="entry name" value="Mur_ligase_M"/>
    <property type="match status" value="1"/>
</dbReference>
<evidence type="ECO:0000256" key="7">
    <source>
        <dbReference type="ARBA" id="ARBA00022490"/>
    </source>
</evidence>
<dbReference type="Gene3D" id="3.40.1190.10">
    <property type="entry name" value="Mur-like, catalytic domain"/>
    <property type="match status" value="1"/>
</dbReference>
<evidence type="ECO:0000256" key="16">
    <source>
        <dbReference type="ARBA" id="ARBA00047632"/>
    </source>
</evidence>
<comment type="catalytic activity">
    <reaction evidence="16 17 18">
        <text>UDP-N-acetyl-alpha-D-muramoyl-L-alanine + D-glutamate + ATP = UDP-N-acetyl-alpha-D-muramoyl-L-alanyl-D-glutamate + ADP + phosphate + H(+)</text>
        <dbReference type="Rhea" id="RHEA:16429"/>
        <dbReference type="ChEBI" id="CHEBI:15378"/>
        <dbReference type="ChEBI" id="CHEBI:29986"/>
        <dbReference type="ChEBI" id="CHEBI:30616"/>
        <dbReference type="ChEBI" id="CHEBI:43474"/>
        <dbReference type="ChEBI" id="CHEBI:83898"/>
        <dbReference type="ChEBI" id="CHEBI:83900"/>
        <dbReference type="ChEBI" id="CHEBI:456216"/>
        <dbReference type="EC" id="6.3.2.9"/>
    </reaction>
</comment>
<dbReference type="InterPro" id="IPR005762">
    <property type="entry name" value="MurD"/>
</dbReference>
<organism evidence="21 22">
    <name type="scientific">Faecousia intestinalis</name>
    <dbReference type="NCBI Taxonomy" id="3133167"/>
    <lineage>
        <taxon>Bacteria</taxon>
        <taxon>Bacillati</taxon>
        <taxon>Bacillota</taxon>
        <taxon>Clostridia</taxon>
        <taxon>Eubacteriales</taxon>
        <taxon>Oscillospiraceae</taxon>
        <taxon>Faecousia</taxon>
    </lineage>
</organism>
<feature type="binding site" evidence="17">
    <location>
        <begin position="121"/>
        <end position="127"/>
    </location>
    <ligand>
        <name>ATP</name>
        <dbReference type="ChEBI" id="CHEBI:30616"/>
    </ligand>
</feature>
<dbReference type="NCBIfam" id="TIGR01087">
    <property type="entry name" value="murD"/>
    <property type="match status" value="1"/>
</dbReference>
<evidence type="ECO:0000256" key="4">
    <source>
        <dbReference type="ARBA" id="ARBA00010416"/>
    </source>
</evidence>
<keyword evidence="9 17" id="KW-0547">Nucleotide-binding</keyword>
<keyword evidence="8 17" id="KW-0436">Ligase</keyword>
<evidence type="ECO:0000256" key="5">
    <source>
        <dbReference type="ARBA" id="ARBA00012212"/>
    </source>
</evidence>
<protein>
    <recommendedName>
        <fullName evidence="6 17">UDP-N-acetylmuramoylalanine--D-glutamate ligase</fullName>
        <ecNumber evidence="5 17">6.3.2.9</ecNumber>
    </recommendedName>
    <alternativeName>
        <fullName evidence="15 17">D-glutamic acid-adding enzyme</fullName>
    </alternativeName>
    <alternativeName>
        <fullName evidence="14 17">UDP-N-acetylmuramoyl-L-alanyl-D-glutamate synthetase</fullName>
    </alternativeName>
</protein>
<feature type="domain" description="Mur ligase central" evidence="20">
    <location>
        <begin position="119"/>
        <end position="291"/>
    </location>
</feature>
<dbReference type="Gene3D" id="3.40.50.720">
    <property type="entry name" value="NAD(P)-binding Rossmann-like Domain"/>
    <property type="match status" value="1"/>
</dbReference>
<keyword evidence="7 17" id="KW-0963">Cytoplasm</keyword>
<evidence type="ECO:0000313" key="21">
    <source>
        <dbReference type="EMBL" id="MEQ2510608.1"/>
    </source>
</evidence>
<evidence type="ECO:0000256" key="11">
    <source>
        <dbReference type="ARBA" id="ARBA00022960"/>
    </source>
</evidence>
<dbReference type="InterPro" id="IPR004101">
    <property type="entry name" value="Mur_ligase_C"/>
</dbReference>
<evidence type="ECO:0000256" key="2">
    <source>
        <dbReference type="ARBA" id="ARBA00004496"/>
    </source>
</evidence>
<dbReference type="PANTHER" id="PTHR43692:SF1">
    <property type="entry name" value="UDP-N-ACETYLMURAMOYLALANINE--D-GLUTAMATE LIGASE"/>
    <property type="match status" value="1"/>
</dbReference>
<dbReference type="SUPFAM" id="SSF53244">
    <property type="entry name" value="MurD-like peptide ligases, peptide-binding domain"/>
    <property type="match status" value="1"/>
</dbReference>
<keyword evidence="11 17" id="KW-0133">Cell shape</keyword>
<evidence type="ECO:0000256" key="18">
    <source>
        <dbReference type="RuleBase" id="RU003664"/>
    </source>
</evidence>
<keyword evidence="10 17" id="KW-0067">ATP-binding</keyword>
<dbReference type="HAMAP" id="MF_00639">
    <property type="entry name" value="MurD"/>
    <property type="match status" value="1"/>
</dbReference>
<evidence type="ECO:0000259" key="19">
    <source>
        <dbReference type="Pfam" id="PF02875"/>
    </source>
</evidence>
<gene>
    <name evidence="17 21" type="primary">murD</name>
    <name evidence="21" type="ORF">WMO66_05000</name>
</gene>
<dbReference type="Pfam" id="PF02875">
    <property type="entry name" value="Mur_ligase_C"/>
    <property type="match status" value="1"/>
</dbReference>
<comment type="pathway">
    <text evidence="3 17 18">Cell wall biogenesis; peptidoglycan biosynthesis.</text>
</comment>
<evidence type="ECO:0000256" key="6">
    <source>
        <dbReference type="ARBA" id="ARBA00015655"/>
    </source>
</evidence>
<evidence type="ECO:0000256" key="10">
    <source>
        <dbReference type="ARBA" id="ARBA00022840"/>
    </source>
</evidence>
<comment type="function">
    <text evidence="1 17 18">Cell wall formation. Catalyzes the addition of glutamate to the nucleotide precursor UDP-N-acetylmuramoyl-L-alanine (UMA).</text>
</comment>
<reference evidence="21 22" key="1">
    <citation type="submission" date="2024-03" db="EMBL/GenBank/DDBJ databases">
        <title>Human intestinal bacterial collection.</title>
        <authorList>
            <person name="Pauvert C."/>
            <person name="Hitch T.C.A."/>
            <person name="Clavel T."/>
        </authorList>
    </citation>
    <scope>NUCLEOTIDE SEQUENCE [LARGE SCALE GENOMIC DNA]</scope>
    <source>
        <strain evidence="21 22">CLA-AA-H192</strain>
    </source>
</reference>
<evidence type="ECO:0000256" key="15">
    <source>
        <dbReference type="ARBA" id="ARBA00032324"/>
    </source>
</evidence>
<feature type="domain" description="Mur ligase C-terminal" evidence="19">
    <location>
        <begin position="313"/>
        <end position="427"/>
    </location>
</feature>
<keyword evidence="17 18" id="KW-0131">Cell cycle</keyword>
<keyword evidence="17 18" id="KW-0132">Cell division</keyword>
<accession>A0ABV1G5C8</accession>
<evidence type="ECO:0000256" key="9">
    <source>
        <dbReference type="ARBA" id="ARBA00022741"/>
    </source>
</evidence>
<comment type="similarity">
    <text evidence="4 17">Belongs to the MurCDEF family.</text>
</comment>
<keyword evidence="13 17" id="KW-0961">Cell wall biogenesis/degradation</keyword>
<evidence type="ECO:0000256" key="14">
    <source>
        <dbReference type="ARBA" id="ARBA00030398"/>
    </source>
</evidence>
<proteinExistence type="inferred from homology"/>
<dbReference type="PANTHER" id="PTHR43692">
    <property type="entry name" value="UDP-N-ACETYLMURAMOYLALANINE--D-GLUTAMATE LIGASE"/>
    <property type="match status" value="1"/>
</dbReference>
<sequence length="451" mass="49329">MTVTEYFTRLQGKRVLVLGLGVSNRPLVRLLLRFAIDVTGCDRTPREKLDPEVLELERLGARLHLGDDYLTGISGDVAFRTPGLHPGKPELQALRAAGTQFTSEMEAFFEVCPCRIIGVTGSDGKTTTSTLISEILKHAGHRVWTGGNIGTPLLDQAEHMTPDDLVVLELSSFQLMDLRHSCHIAVVTNLAPNHLDVHRDMAEYIDAKKHIFTRQTAQDVLILNADNTITAGFAPEAAGEVRMFSRQTVPAHGARFRDGVIRRDGVPVVRQEEIKIPGLHNVENYMAAILAVEGLASDEDIRYVARNFGGVEHRIEFVREKDGVKFYNDSIASSPSRTIAGLRSFSEKVILIAGGYDKHIPYDVLGPEIAAHVRLLVCTGATGPKIAAAARAVPDAPEVLEIPDFYDAVHAAAQQAKPGDIVLLSPASAAFDRFKNFMVRGAEFKKTVMAL</sequence>
<dbReference type="SUPFAM" id="SSF51984">
    <property type="entry name" value="MurCD N-terminal domain"/>
    <property type="match status" value="1"/>
</dbReference>
<dbReference type="InterPro" id="IPR036615">
    <property type="entry name" value="Mur_ligase_C_dom_sf"/>
</dbReference>
<comment type="subcellular location">
    <subcellularLocation>
        <location evidence="2 17 18">Cytoplasm</location>
    </subcellularLocation>
</comment>
<evidence type="ECO:0000256" key="3">
    <source>
        <dbReference type="ARBA" id="ARBA00004752"/>
    </source>
</evidence>
<dbReference type="EMBL" id="JBBMFF010000175">
    <property type="protein sequence ID" value="MEQ2510608.1"/>
    <property type="molecule type" value="Genomic_DNA"/>
</dbReference>
<evidence type="ECO:0000256" key="12">
    <source>
        <dbReference type="ARBA" id="ARBA00022984"/>
    </source>
</evidence>
<keyword evidence="12 17" id="KW-0573">Peptidoglycan synthesis</keyword>
<comment type="caution">
    <text evidence="21">The sequence shown here is derived from an EMBL/GenBank/DDBJ whole genome shotgun (WGS) entry which is preliminary data.</text>
</comment>